<dbReference type="SMART" id="SM00244">
    <property type="entry name" value="PHB"/>
    <property type="match status" value="1"/>
</dbReference>
<dbReference type="GO" id="GO:0006508">
    <property type="term" value="P:proteolysis"/>
    <property type="evidence" value="ECO:0007669"/>
    <property type="project" value="UniProtKB-KW"/>
</dbReference>
<dbReference type="InterPro" id="IPR020980">
    <property type="entry name" value="Membrane_HflK_N"/>
</dbReference>
<evidence type="ECO:0000313" key="11">
    <source>
        <dbReference type="Proteomes" id="UP000321248"/>
    </source>
</evidence>
<name>A0A5C8KVX1_9GAMM</name>
<keyword evidence="10" id="KW-0378">Hydrolase</keyword>
<keyword evidence="3 6" id="KW-0812">Transmembrane</keyword>
<feature type="domain" description="Band 7" evidence="9">
    <location>
        <begin position="83"/>
        <end position="244"/>
    </location>
</feature>
<evidence type="ECO:0000256" key="5">
    <source>
        <dbReference type="ARBA" id="ARBA00023136"/>
    </source>
</evidence>
<dbReference type="PRINTS" id="PR00721">
    <property type="entry name" value="STOMATIN"/>
</dbReference>
<feature type="compositionally biased region" description="Gly residues" evidence="8">
    <location>
        <begin position="7"/>
        <end position="19"/>
    </location>
</feature>
<gene>
    <name evidence="10" type="primary">hflK</name>
    <name evidence="10" type="ORF">FU658_02470</name>
</gene>
<comment type="subunit">
    <text evidence="6">HflC and HflK may interact to form a multimeric complex.</text>
</comment>
<dbReference type="CDD" id="cd03404">
    <property type="entry name" value="SPFH_HflK"/>
    <property type="match status" value="1"/>
</dbReference>
<keyword evidence="5 6" id="KW-0472">Membrane</keyword>
<dbReference type="AlphaFoldDB" id="A0A5C8KVX1"/>
<comment type="function">
    <text evidence="6">HflC and HflK could encode or regulate a protease.</text>
</comment>
<dbReference type="InterPro" id="IPR036013">
    <property type="entry name" value="Band_7/SPFH_dom_sf"/>
</dbReference>
<evidence type="ECO:0000313" key="10">
    <source>
        <dbReference type="EMBL" id="TXK65949.1"/>
    </source>
</evidence>
<dbReference type="NCBIfam" id="TIGR01933">
    <property type="entry name" value="hflK"/>
    <property type="match status" value="1"/>
</dbReference>
<evidence type="ECO:0000256" key="6">
    <source>
        <dbReference type="RuleBase" id="RU364113"/>
    </source>
</evidence>
<feature type="region of interest" description="Disordered" evidence="8">
    <location>
        <begin position="351"/>
        <end position="395"/>
    </location>
</feature>
<protein>
    <recommendedName>
        <fullName evidence="6">Protein HflK</fullName>
    </recommendedName>
</protein>
<comment type="subcellular location">
    <subcellularLocation>
        <location evidence="1">Membrane</location>
        <topology evidence="1">Single-pass membrane protein</topology>
    </subcellularLocation>
</comment>
<dbReference type="InterPro" id="IPR001107">
    <property type="entry name" value="Band_7"/>
</dbReference>
<dbReference type="Pfam" id="PF01145">
    <property type="entry name" value="Band_7"/>
    <property type="match status" value="1"/>
</dbReference>
<comment type="similarity">
    <text evidence="2 6">Belongs to the band 7/mec-2 family. HflK subfamily.</text>
</comment>
<dbReference type="InterPro" id="IPR050710">
    <property type="entry name" value="Band7/mec-2_domain"/>
</dbReference>
<evidence type="ECO:0000259" key="9">
    <source>
        <dbReference type="SMART" id="SM00244"/>
    </source>
</evidence>
<dbReference type="SUPFAM" id="SSF117892">
    <property type="entry name" value="Band 7/SPFH domain"/>
    <property type="match status" value="1"/>
</dbReference>
<organism evidence="10 11">
    <name type="scientific">Alkalisalibacterium limincola</name>
    <dbReference type="NCBI Taxonomy" id="2699169"/>
    <lineage>
        <taxon>Bacteria</taxon>
        <taxon>Pseudomonadati</taxon>
        <taxon>Pseudomonadota</taxon>
        <taxon>Gammaproteobacteria</taxon>
        <taxon>Lysobacterales</taxon>
        <taxon>Lysobacteraceae</taxon>
        <taxon>Alkalisalibacterium</taxon>
    </lineage>
</organism>
<dbReference type="EMBL" id="VRTS01000001">
    <property type="protein sequence ID" value="TXK65949.1"/>
    <property type="molecule type" value="Genomic_DNA"/>
</dbReference>
<dbReference type="GO" id="GO:0008233">
    <property type="term" value="F:peptidase activity"/>
    <property type="evidence" value="ECO:0007669"/>
    <property type="project" value="UniProtKB-KW"/>
</dbReference>
<dbReference type="OrthoDB" id="9779595at2"/>
<reference evidence="10 11" key="1">
    <citation type="submission" date="2019-08" db="EMBL/GenBank/DDBJ databases">
        <authorList>
            <person name="Karlyshev A.V."/>
        </authorList>
    </citation>
    <scope>NUCLEOTIDE SEQUENCE [LARGE SCALE GENOMIC DNA]</scope>
    <source>
        <strain evidence="10 11">Alg18-2.2</strain>
    </source>
</reference>
<dbReference type="Pfam" id="PF12221">
    <property type="entry name" value="HflK_N"/>
    <property type="match status" value="1"/>
</dbReference>
<accession>A0A5C8KVX1</accession>
<evidence type="ECO:0000256" key="1">
    <source>
        <dbReference type="ARBA" id="ARBA00004167"/>
    </source>
</evidence>
<dbReference type="GO" id="GO:0016020">
    <property type="term" value="C:membrane"/>
    <property type="evidence" value="ECO:0007669"/>
    <property type="project" value="UniProtKB-SubCell"/>
</dbReference>
<dbReference type="InterPro" id="IPR010201">
    <property type="entry name" value="HflK"/>
</dbReference>
<evidence type="ECO:0000256" key="3">
    <source>
        <dbReference type="ARBA" id="ARBA00022692"/>
    </source>
</evidence>
<dbReference type="PANTHER" id="PTHR43327:SF2">
    <property type="entry name" value="MODULATOR OF FTSH PROTEASE HFLK"/>
    <property type="match status" value="1"/>
</dbReference>
<dbReference type="Gene3D" id="3.30.479.30">
    <property type="entry name" value="Band 7 domain"/>
    <property type="match status" value="1"/>
</dbReference>
<evidence type="ECO:0000256" key="2">
    <source>
        <dbReference type="ARBA" id="ARBA00006971"/>
    </source>
</evidence>
<evidence type="ECO:0000256" key="4">
    <source>
        <dbReference type="ARBA" id="ARBA00022989"/>
    </source>
</evidence>
<keyword evidence="11" id="KW-1185">Reference proteome</keyword>
<dbReference type="PANTHER" id="PTHR43327">
    <property type="entry name" value="STOMATIN-LIKE PROTEIN 2, MITOCHONDRIAL"/>
    <property type="match status" value="1"/>
</dbReference>
<dbReference type="InterPro" id="IPR001972">
    <property type="entry name" value="Stomatin_HflK_fam"/>
</dbReference>
<proteinExistence type="inferred from homology"/>
<evidence type="ECO:0000256" key="7">
    <source>
        <dbReference type="SAM" id="Coils"/>
    </source>
</evidence>
<keyword evidence="10" id="KW-0645">Protease</keyword>
<feature type="coiled-coil region" evidence="7">
    <location>
        <begin position="236"/>
        <end position="263"/>
    </location>
</feature>
<sequence length="395" mass="42941">MAWNEPGKGGGNSNGGGGKDPWKRKDGGGDDVEIFLSKLKANLGKVFGGGGDGGSPRGGSGSAGFGAIIGWVVLAVAVWLVFDSWQMVDERQRGVVLRFGEFTRFMDPGPNFKWPRPIESVTKVNVTDVRRISEQVRLLTRDENIVNITYEVQYLVSDPREFLFGTREPDETIKQAAESAIRDVIGGNEMDTVLTGERALLAGEASQRLQTTIDSYPTGLQVTTLNLTDARPPQEVRQAFDDAISAREDKERLESEAEAYASKIVPEARGDAARIRNEAEGYREAAIARATGDADRFTLLVEQYREAPGVTRQRLYLETMQEVLANNRKVYAGDGGNVLYLPMGGEGAMQPNAPLNRLPAATSTGGTSAIPPAPGSTDPRQQGRSPRSTREDPRR</sequence>
<comment type="caution">
    <text evidence="10">The sequence shown here is derived from an EMBL/GenBank/DDBJ whole genome shotgun (WGS) entry which is preliminary data.</text>
</comment>
<keyword evidence="7" id="KW-0175">Coiled coil</keyword>
<feature type="region of interest" description="Disordered" evidence="8">
    <location>
        <begin position="1"/>
        <end position="28"/>
    </location>
</feature>
<evidence type="ECO:0000256" key="8">
    <source>
        <dbReference type="SAM" id="MobiDB-lite"/>
    </source>
</evidence>
<dbReference type="Proteomes" id="UP000321248">
    <property type="component" value="Unassembled WGS sequence"/>
</dbReference>
<keyword evidence="4 6" id="KW-1133">Transmembrane helix</keyword>
<feature type="transmembrane region" description="Helical" evidence="6">
    <location>
        <begin position="63"/>
        <end position="82"/>
    </location>
</feature>
<dbReference type="RefSeq" id="WP_147890622.1">
    <property type="nucleotide sequence ID" value="NZ_VRTS01000001.1"/>
</dbReference>